<reference evidence="1 2" key="2">
    <citation type="submission" date="2018-09" db="EMBL/GenBank/DDBJ databases">
        <title>Complete Genome sequences of three Leptospira mayottensis isolates obtained from Tenrecid mammals endemic to the Malagasy region.</title>
        <authorList>
            <person name="Cordonin C."/>
            <person name="Toty C."/>
        </authorList>
    </citation>
    <scope>NUCLEOTIDE SEQUENCE [LARGE SCALE GENOMIC DNA]</scope>
    <source>
        <strain evidence="1 2">MDI222</strain>
    </source>
</reference>
<keyword evidence="2" id="KW-1185">Reference proteome</keyword>
<dbReference type="Proteomes" id="UP000258889">
    <property type="component" value="Chromosome ii"/>
</dbReference>
<protein>
    <recommendedName>
        <fullName evidence="3">DUF4365 domain-containing protein</fullName>
    </recommendedName>
</protein>
<name>A0ABM6YES1_9LEPT</name>
<dbReference type="EMBL" id="CP030145">
    <property type="protein sequence ID" value="AXR66345.1"/>
    <property type="molecule type" value="Genomic_DNA"/>
</dbReference>
<evidence type="ECO:0000313" key="2">
    <source>
        <dbReference type="Proteomes" id="UP000258889"/>
    </source>
</evidence>
<organism evidence="1 2">
    <name type="scientific">Leptospira mayottensis</name>
    <dbReference type="NCBI Taxonomy" id="1137606"/>
    <lineage>
        <taxon>Bacteria</taxon>
        <taxon>Pseudomonadati</taxon>
        <taxon>Spirochaetota</taxon>
        <taxon>Spirochaetia</taxon>
        <taxon>Leptospirales</taxon>
        <taxon>Leptospiraceae</taxon>
        <taxon>Leptospira</taxon>
    </lineage>
</organism>
<evidence type="ECO:0000313" key="1">
    <source>
        <dbReference type="EMBL" id="AXR66345.1"/>
    </source>
</evidence>
<evidence type="ECO:0008006" key="3">
    <source>
        <dbReference type="Google" id="ProtNLM"/>
    </source>
</evidence>
<gene>
    <name evidence="1" type="ORF">DQM28_19195</name>
</gene>
<proteinExistence type="predicted"/>
<accession>A0ABM6YES1</accession>
<reference evidence="1 2" key="1">
    <citation type="submission" date="2018-06" db="EMBL/GenBank/DDBJ databases">
        <authorList>
            <person name="Tortosa P."/>
        </authorList>
    </citation>
    <scope>NUCLEOTIDE SEQUENCE [LARGE SCALE GENOMIC DNA]</scope>
    <source>
        <strain evidence="1 2">MDI222</strain>
    </source>
</reference>
<sequence>MSDTTRFYSDRSILNVVAVIEIKKKCGLNTISREFILLPIYNPEEEIHSHVGNDYSMPFLKKRWLYPVAFWVFKNQKQTFFIFINLRTRQPSIGTLVQSREK</sequence>